<dbReference type="AlphaFoldDB" id="A0A4U1F9A4"/>
<comment type="caution">
    <text evidence="2">The sequence shown here is derived from an EMBL/GenBank/DDBJ whole genome shotgun (WGS) entry which is preliminary data.</text>
</comment>
<evidence type="ECO:0000256" key="1">
    <source>
        <dbReference type="SAM" id="MobiDB-lite"/>
    </source>
</evidence>
<reference evidence="3" key="1">
    <citation type="journal article" date="2019" name="IScience">
        <title>Narwhal Genome Reveals Long-Term Low Genetic Diversity despite Current Large Abundance Size.</title>
        <authorList>
            <person name="Westbury M.V."/>
            <person name="Petersen B."/>
            <person name="Garde E."/>
            <person name="Heide-Jorgensen M.P."/>
            <person name="Lorenzen E.D."/>
        </authorList>
    </citation>
    <scope>NUCLEOTIDE SEQUENCE [LARGE SCALE GENOMIC DNA]</scope>
</reference>
<protein>
    <submittedName>
        <fullName evidence="2">Uncharacterized protein</fullName>
    </submittedName>
</protein>
<evidence type="ECO:0000313" key="3">
    <source>
        <dbReference type="Proteomes" id="UP000308365"/>
    </source>
</evidence>
<name>A0A4U1F9A4_MONMO</name>
<dbReference type="Proteomes" id="UP000308365">
    <property type="component" value="Unassembled WGS sequence"/>
</dbReference>
<proteinExistence type="predicted"/>
<sequence>MRSKRRYASCVGLCVGACGPWPCAGTGGAGLATSALLALGGRYLGGDMSQWHHARGHWGQRRGFSGRSSATRKGGKHIPESYE</sequence>
<feature type="region of interest" description="Disordered" evidence="1">
    <location>
        <begin position="56"/>
        <end position="83"/>
    </location>
</feature>
<dbReference type="EMBL" id="RWIC01000302">
    <property type="protein sequence ID" value="TKC45777.1"/>
    <property type="molecule type" value="Genomic_DNA"/>
</dbReference>
<organism evidence="2 3">
    <name type="scientific">Monodon monoceros</name>
    <name type="common">Narwhal</name>
    <name type="synonym">Ceratodon monodon</name>
    <dbReference type="NCBI Taxonomy" id="40151"/>
    <lineage>
        <taxon>Eukaryota</taxon>
        <taxon>Metazoa</taxon>
        <taxon>Chordata</taxon>
        <taxon>Craniata</taxon>
        <taxon>Vertebrata</taxon>
        <taxon>Euteleostomi</taxon>
        <taxon>Mammalia</taxon>
        <taxon>Eutheria</taxon>
        <taxon>Laurasiatheria</taxon>
        <taxon>Artiodactyla</taxon>
        <taxon>Whippomorpha</taxon>
        <taxon>Cetacea</taxon>
        <taxon>Odontoceti</taxon>
        <taxon>Monodontidae</taxon>
        <taxon>Monodon</taxon>
    </lineage>
</organism>
<evidence type="ECO:0000313" key="2">
    <source>
        <dbReference type="EMBL" id="TKC45777.1"/>
    </source>
</evidence>
<gene>
    <name evidence="2" type="ORF">EI555_007433</name>
</gene>
<accession>A0A4U1F9A4</accession>